<dbReference type="InterPro" id="IPR050583">
    <property type="entry name" value="Mycobacterial_A85_antigen"/>
</dbReference>
<evidence type="ECO:0000313" key="2">
    <source>
        <dbReference type="Proteomes" id="UP000250079"/>
    </source>
</evidence>
<dbReference type="RefSeq" id="WP_088916547.1">
    <property type="nucleotide sequence ID" value="NZ_CP018632.1"/>
</dbReference>
<evidence type="ECO:0000313" key="1">
    <source>
        <dbReference type="EMBL" id="ASJ71066.1"/>
    </source>
</evidence>
<dbReference type="Pfam" id="PF00756">
    <property type="entry name" value="Esterase"/>
    <property type="match status" value="1"/>
</dbReference>
<gene>
    <name evidence="1" type="primary">fes</name>
    <name evidence="1" type="ORF">IMCC3135_04765</name>
</gene>
<reference evidence="1 2" key="1">
    <citation type="submission" date="2016-12" db="EMBL/GenBank/DDBJ databases">
        <authorList>
            <person name="Song W.-J."/>
            <person name="Kurnit D.M."/>
        </authorList>
    </citation>
    <scope>NUCLEOTIDE SEQUENCE [LARGE SCALE GENOMIC DNA]</scope>
    <source>
        <strain evidence="1 2">IMCC3135</strain>
    </source>
</reference>
<dbReference type="InterPro" id="IPR000801">
    <property type="entry name" value="Esterase-like"/>
</dbReference>
<proteinExistence type="predicted"/>
<accession>A0A2Z2NIB5</accession>
<dbReference type="PANTHER" id="PTHR48098">
    <property type="entry name" value="ENTEROCHELIN ESTERASE-RELATED"/>
    <property type="match status" value="1"/>
</dbReference>
<dbReference type="Proteomes" id="UP000250079">
    <property type="component" value="Chromosome"/>
</dbReference>
<dbReference type="SUPFAM" id="SSF53474">
    <property type="entry name" value="alpha/beta-Hydrolases"/>
    <property type="match status" value="1"/>
</dbReference>
<dbReference type="OrthoDB" id="9784036at2"/>
<dbReference type="AlphaFoldDB" id="A0A2Z2NIB5"/>
<dbReference type="PANTHER" id="PTHR48098:SF6">
    <property type="entry name" value="FERRI-BACILLIBACTIN ESTERASE BESA"/>
    <property type="match status" value="1"/>
</dbReference>
<organism evidence="1 2">
    <name type="scientific">Granulosicoccus antarcticus IMCC3135</name>
    <dbReference type="NCBI Taxonomy" id="1192854"/>
    <lineage>
        <taxon>Bacteria</taxon>
        <taxon>Pseudomonadati</taxon>
        <taxon>Pseudomonadota</taxon>
        <taxon>Gammaproteobacteria</taxon>
        <taxon>Chromatiales</taxon>
        <taxon>Granulosicoccaceae</taxon>
        <taxon>Granulosicoccus</taxon>
    </lineage>
</organism>
<dbReference type="EMBL" id="CP018632">
    <property type="protein sequence ID" value="ASJ71066.1"/>
    <property type="molecule type" value="Genomic_DNA"/>
</dbReference>
<name>A0A2Z2NIB5_9GAMM</name>
<protein>
    <submittedName>
        <fullName evidence="1">Enterochelin esterase</fullName>
    </submittedName>
</protein>
<dbReference type="InterPro" id="IPR029058">
    <property type="entry name" value="AB_hydrolase_fold"/>
</dbReference>
<dbReference type="KEGG" id="gai:IMCC3135_04765"/>
<dbReference type="Gene3D" id="3.40.50.1820">
    <property type="entry name" value="alpha/beta hydrolase"/>
    <property type="match status" value="1"/>
</dbReference>
<sequence length="380" mass="42300">MSNSLLPDGEPHPAVSELLAQPLTPERLQQFTVTQTFPLAAPGCATFVWVGDASQVTLLRWIHGGVDRAAFEQVPNTPLWLLNLPVKDGGRFEYKLGVERDGNEEWLIDPLNQARAGDPFGENSVCRTYGYSQPEWSKPQGAEAGTIIPFPVESTVFEQTRNEQIYLPAQHDPDTAYRLLVIHDGADFITYADLATSLDNLIASGTIPPVIVALVQTHDRLSEYARGHRHARYLVYDLLPQLESSFRLSERSEDRVLLGASLGAVVSLATIFRYPGVFGGAVLQSGSFILDEKKLEGRQHPVFERVARLVRAVRRSPGKPELRAFVSTGELEGLASENEALAKLLQEIGVSVLFKSAWDGHHWHNWRDQLRDGLVWVLKH</sequence>
<keyword evidence="2" id="KW-1185">Reference proteome</keyword>